<feature type="transmembrane region" description="Helical" evidence="16">
    <location>
        <begin position="880"/>
        <end position="907"/>
    </location>
</feature>
<dbReference type="SUPFAM" id="SSF81660">
    <property type="entry name" value="Metal cation-transporting ATPase, ATP-binding domain N"/>
    <property type="match status" value="1"/>
</dbReference>
<keyword evidence="10" id="KW-1278">Translocase</keyword>
<dbReference type="InterPro" id="IPR059000">
    <property type="entry name" value="ATPase_P-type_domA"/>
</dbReference>
<dbReference type="GO" id="GO:0036376">
    <property type="term" value="P:sodium ion export across plasma membrane"/>
    <property type="evidence" value="ECO:0007669"/>
    <property type="project" value="TreeGrafter"/>
</dbReference>
<keyword evidence="3 16" id="KW-0813">Transport</keyword>
<evidence type="ECO:0000256" key="2">
    <source>
        <dbReference type="ARBA" id="ARBA00006934"/>
    </source>
</evidence>
<evidence type="ECO:0000256" key="8">
    <source>
        <dbReference type="ARBA" id="ARBA00022840"/>
    </source>
</evidence>
<evidence type="ECO:0000313" key="19">
    <source>
        <dbReference type="WBParaSite" id="BXY_0470600.1"/>
    </source>
</evidence>
<keyword evidence="13 16" id="KW-0472">Membrane</keyword>
<evidence type="ECO:0000256" key="10">
    <source>
        <dbReference type="ARBA" id="ARBA00022967"/>
    </source>
</evidence>
<dbReference type="InterPro" id="IPR023214">
    <property type="entry name" value="HAD_sf"/>
</dbReference>
<dbReference type="SUPFAM" id="SSF81665">
    <property type="entry name" value="Calcium ATPase, transmembrane domain M"/>
    <property type="match status" value="1"/>
</dbReference>
<feature type="transmembrane region" description="Helical" evidence="16">
    <location>
        <begin position="1018"/>
        <end position="1036"/>
    </location>
</feature>
<dbReference type="InterPro" id="IPR001757">
    <property type="entry name" value="P_typ_ATPase"/>
</dbReference>
<dbReference type="Pfam" id="PF00690">
    <property type="entry name" value="Cation_ATPase_N"/>
    <property type="match status" value="1"/>
</dbReference>
<dbReference type="FunFam" id="2.70.150.10:FF:000003">
    <property type="entry name" value="Sodium/potassium-transporting ATPase subunit alpha"/>
    <property type="match status" value="1"/>
</dbReference>
<keyword evidence="9 16" id="KW-0630">Potassium</keyword>
<keyword evidence="16" id="KW-0479">Metal-binding</keyword>
<reference evidence="19" key="1">
    <citation type="submission" date="2016-11" db="UniProtKB">
        <authorList>
            <consortium name="WormBaseParasite"/>
        </authorList>
    </citation>
    <scope>IDENTIFICATION</scope>
</reference>
<comment type="function">
    <text evidence="14">This is the catalytic component of the active enzyme, which catalyzes the hydrolysis of ATP coupled with the exchange of sodium and potassium ions across the plasma membrane. This action creates the electrochemical gradient of sodium and potassium ions, providing the energy for active transport of various nutrients.</text>
</comment>
<dbReference type="SUPFAM" id="SSF56784">
    <property type="entry name" value="HAD-like"/>
    <property type="match status" value="1"/>
</dbReference>
<dbReference type="SFLD" id="SFLDF00027">
    <property type="entry name" value="p-type_atpase"/>
    <property type="match status" value="1"/>
</dbReference>
<evidence type="ECO:0000256" key="1">
    <source>
        <dbReference type="ARBA" id="ARBA00004141"/>
    </source>
</evidence>
<keyword evidence="6 16" id="KW-0812">Transmembrane</keyword>
<dbReference type="Gene3D" id="1.20.1110.10">
    <property type="entry name" value="Calcium-transporting ATPase, transmembrane domain"/>
    <property type="match status" value="1"/>
</dbReference>
<dbReference type="InterPro" id="IPR023298">
    <property type="entry name" value="ATPase_P-typ_TM_dom_sf"/>
</dbReference>
<dbReference type="InterPro" id="IPR036412">
    <property type="entry name" value="HAD-like_sf"/>
</dbReference>
<comment type="subcellular location">
    <subcellularLocation>
        <location evidence="16">Cell membrane</location>
        <topology evidence="16">Multi-pass membrane protein</topology>
    </subcellularLocation>
    <subcellularLocation>
        <location evidence="1">Membrane</location>
        <topology evidence="1">Multi-pass membrane protein</topology>
    </subcellularLocation>
</comment>
<dbReference type="AlphaFoldDB" id="A0A1I7RVE5"/>
<feature type="transmembrane region" description="Helical" evidence="16">
    <location>
        <begin position="170"/>
        <end position="189"/>
    </location>
</feature>
<dbReference type="FunFam" id="3.40.50.1000:FF:000083">
    <property type="entry name" value="Sodium/potassium-transporting ATPase subunit alpha"/>
    <property type="match status" value="1"/>
</dbReference>
<dbReference type="PANTHER" id="PTHR43294:SF18">
    <property type="entry name" value="SODIUM_POTASSIUM-TRANSPORTING ATPASE SUBUNIT ALPHA"/>
    <property type="match status" value="1"/>
</dbReference>
<dbReference type="FunFam" id="1.20.1110.10:FF:000038">
    <property type="entry name" value="Sodium/potassium-transporting ATPase subunit alpha"/>
    <property type="match status" value="1"/>
</dbReference>
<dbReference type="InterPro" id="IPR044492">
    <property type="entry name" value="P_typ_ATPase_HD_dom"/>
</dbReference>
<dbReference type="PRINTS" id="PR00121">
    <property type="entry name" value="NAKATPASE"/>
</dbReference>
<evidence type="ECO:0000256" key="4">
    <source>
        <dbReference type="ARBA" id="ARBA00022538"/>
    </source>
</evidence>
<keyword evidence="5" id="KW-0597">Phosphoprotein</keyword>
<dbReference type="SMART" id="SM00831">
    <property type="entry name" value="Cation_ATPase_N"/>
    <property type="match status" value="1"/>
</dbReference>
<dbReference type="GO" id="GO:0030007">
    <property type="term" value="P:intracellular potassium ion homeostasis"/>
    <property type="evidence" value="ECO:0007669"/>
    <property type="project" value="TreeGrafter"/>
</dbReference>
<evidence type="ECO:0000256" key="13">
    <source>
        <dbReference type="ARBA" id="ARBA00023136"/>
    </source>
</evidence>
<dbReference type="WBParaSite" id="BXY_0470600.1">
    <property type="protein sequence ID" value="BXY_0470600.1"/>
    <property type="gene ID" value="BXY_0470600"/>
</dbReference>
<dbReference type="Pfam" id="PF13246">
    <property type="entry name" value="Cation_ATPase"/>
    <property type="match status" value="1"/>
</dbReference>
<dbReference type="Gene3D" id="3.40.1110.10">
    <property type="entry name" value="Calcium-transporting ATPase, cytoplasmic domain N"/>
    <property type="match status" value="1"/>
</dbReference>
<comment type="subunit">
    <text evidence="15">The sodium/potassium-transporting ATPase is composed of a catalytic alpha subunit, an auxiliary non-catalytic beta subunit and an additional regulatory subunit.</text>
</comment>
<dbReference type="GO" id="GO:1902600">
    <property type="term" value="P:proton transmembrane transport"/>
    <property type="evidence" value="ECO:0007669"/>
    <property type="project" value="TreeGrafter"/>
</dbReference>
<dbReference type="InterPro" id="IPR050510">
    <property type="entry name" value="Cation_transp_ATPase_P-type"/>
</dbReference>
<feature type="domain" description="Cation-transporting P-type ATPase N-terminal" evidence="17">
    <location>
        <begin position="82"/>
        <end position="156"/>
    </location>
</feature>
<evidence type="ECO:0000256" key="7">
    <source>
        <dbReference type="ARBA" id="ARBA00022741"/>
    </source>
</evidence>
<dbReference type="InterPro" id="IPR008250">
    <property type="entry name" value="ATPase_P-typ_transduc_dom_A_sf"/>
</dbReference>
<accession>A0A1I7RVE5</accession>
<dbReference type="InterPro" id="IPR005775">
    <property type="entry name" value="P-type_ATPase_IIC"/>
</dbReference>
<dbReference type="GO" id="GO:1990573">
    <property type="term" value="P:potassium ion import across plasma membrane"/>
    <property type="evidence" value="ECO:0007669"/>
    <property type="project" value="TreeGrafter"/>
</dbReference>
<feature type="transmembrane region" description="Helical" evidence="16">
    <location>
        <begin position="357"/>
        <end position="384"/>
    </location>
</feature>
<dbReference type="GO" id="GO:0046872">
    <property type="term" value="F:metal ion binding"/>
    <property type="evidence" value="ECO:0007669"/>
    <property type="project" value="UniProtKB-KW"/>
</dbReference>
<dbReference type="GO" id="GO:0005886">
    <property type="term" value="C:plasma membrane"/>
    <property type="evidence" value="ECO:0007669"/>
    <property type="project" value="UniProtKB-SubCell"/>
</dbReference>
<dbReference type="SUPFAM" id="SSF81653">
    <property type="entry name" value="Calcium ATPase, transduction domain A"/>
    <property type="match status" value="1"/>
</dbReference>
<evidence type="ECO:0000256" key="14">
    <source>
        <dbReference type="ARBA" id="ARBA00037422"/>
    </source>
</evidence>
<dbReference type="InterPro" id="IPR023299">
    <property type="entry name" value="ATPase_P-typ_cyto_dom_N"/>
</dbReference>
<organism evidence="18 19">
    <name type="scientific">Bursaphelenchus xylophilus</name>
    <name type="common">Pinewood nematode worm</name>
    <name type="synonym">Aphelenchoides xylophilus</name>
    <dbReference type="NCBI Taxonomy" id="6326"/>
    <lineage>
        <taxon>Eukaryota</taxon>
        <taxon>Metazoa</taxon>
        <taxon>Ecdysozoa</taxon>
        <taxon>Nematoda</taxon>
        <taxon>Chromadorea</taxon>
        <taxon>Rhabditida</taxon>
        <taxon>Tylenchina</taxon>
        <taxon>Tylenchomorpha</taxon>
        <taxon>Aphelenchoidea</taxon>
        <taxon>Aphelenchoididae</taxon>
        <taxon>Bursaphelenchus</taxon>
    </lineage>
</organism>
<dbReference type="Pfam" id="PF00689">
    <property type="entry name" value="Cation_ATPase_C"/>
    <property type="match status" value="1"/>
</dbReference>
<evidence type="ECO:0000256" key="11">
    <source>
        <dbReference type="ARBA" id="ARBA00022989"/>
    </source>
</evidence>
<dbReference type="GO" id="GO:0005524">
    <property type="term" value="F:ATP binding"/>
    <property type="evidence" value="ECO:0007669"/>
    <property type="project" value="UniProtKB-KW"/>
</dbReference>
<evidence type="ECO:0000256" key="5">
    <source>
        <dbReference type="ARBA" id="ARBA00022553"/>
    </source>
</evidence>
<dbReference type="PRINTS" id="PR00119">
    <property type="entry name" value="CATATPASE"/>
</dbReference>
<dbReference type="GO" id="GO:0016887">
    <property type="term" value="F:ATP hydrolysis activity"/>
    <property type="evidence" value="ECO:0007669"/>
    <property type="project" value="InterPro"/>
</dbReference>
<protein>
    <recommendedName>
        <fullName evidence="16">Sodium/potassium-transporting ATPase subunit alpha</fullName>
    </recommendedName>
</protein>
<feature type="transmembrane region" description="Helical" evidence="16">
    <location>
        <begin position="129"/>
        <end position="150"/>
    </location>
</feature>
<dbReference type="InterPro" id="IPR004014">
    <property type="entry name" value="ATPase_P-typ_cation-transptr_N"/>
</dbReference>
<proteinExistence type="inferred from homology"/>
<sequence>MLLMIQSNPESVTDSISSERSEDCLVIASSRKVWDQGAMSKTTVQATEREPERKIWDEIFCRKPKKKTGLSMADLKRDVEMDDHKIPLEEFAKRHKTNLEKGLTDDDAAERLKKDGLNRLTPPKAKSKLVMFLLILVTGFNILLWIGSIASLTSFLIEYYVQPQYNIENLYLAAVLFLVVVITSVFQFYQENKSSTIMKGFADMVPPMATVIRDGKHKEIQVQDLVVGDLVECKGGDRCPADIRIIKSQGFKLDYSSLTGENDPITKTPEFTHNNPLESRNVALFSTNVVEGYCKGIVMLTGDRTIMGRIAALTSQVTSGKTPLSTEMNHFINVIGIVAIVIGVVFFAISISINRNIVSAIIFFIGIVVANVPEGIVATITVALTLTAQKMSAKNCLVKNLHGVETLGSTSTICSDKTGTLTQNRMTVTHTWFDNNVNDVTDTVFPEPPTPNTTEGLIWRCATLCSRAEWRNEDINQPIKKREANGDASEIALLRYGALRSNDTVDKFRAAWPKVAEIPFNSSNKYQVSVHRNESDRFVLVMKGAPEKILARCTDVVMNNKTIKLGHDFKAMFTHAYDKLGGMGERVLGFCDLELDPEKFPEDFDFSTEPINFPLEGLRFLGLISMIDPPRPGVPEAVKLCQDARIKVVMVTGDHPITARAIAQQVHIINKDYKVAHLVEDSDSFDDVINAYEGEKAVIVHGEQLKKLAVEQLDHLVKIYPQVVFSRTSPTQKLQIVEAYQRCGRIVAVTGDGVNDAPALRKADIGIAMGIAGTEVSKQAADMILLNDNFASIITGVEEGRLIFDNLKKAVAYVLTSNVAELTPFLLYATTGIPLPLSIVAILLIDVGTDLWPAISLAYEEAENNIMKRPPRNPEHDKLVNYRLLSFTYLQIGVIQSLAGFTTYFIVMAENGFLPKRLYQIRDTWEDQGIDDVDDSYGQQWSYDQRKTLEHCCHGAFFFAIVVVQWADLIVARTRSASLLSHRFSNTVLLTGMLSTLVLSYLFLFVPGVHVVFQLTGLRIRWAMVAVPFGWFLVLFDETRRMAIRRNPTGWLYRETYY</sequence>
<dbReference type="InterPro" id="IPR018303">
    <property type="entry name" value="ATPase_P-typ_P_site"/>
</dbReference>
<feature type="transmembrane region" description="Helical" evidence="16">
    <location>
        <begin position="331"/>
        <end position="351"/>
    </location>
</feature>
<dbReference type="Gene3D" id="2.70.150.10">
    <property type="entry name" value="Calcium-transporting ATPase, cytoplasmic transduction domain A"/>
    <property type="match status" value="1"/>
</dbReference>
<evidence type="ECO:0000256" key="12">
    <source>
        <dbReference type="ARBA" id="ARBA00023065"/>
    </source>
</evidence>
<dbReference type="Pfam" id="PF00122">
    <property type="entry name" value="E1-E2_ATPase"/>
    <property type="match status" value="1"/>
</dbReference>
<evidence type="ECO:0000259" key="17">
    <source>
        <dbReference type="SMART" id="SM00831"/>
    </source>
</evidence>
<dbReference type="InterPro" id="IPR006068">
    <property type="entry name" value="ATPase_P-typ_cation-transptr_C"/>
</dbReference>
<dbReference type="PANTHER" id="PTHR43294">
    <property type="entry name" value="SODIUM/POTASSIUM-TRANSPORTING ATPASE SUBUNIT ALPHA"/>
    <property type="match status" value="1"/>
</dbReference>
<name>A0A1I7RVE5_BURXY</name>
<dbReference type="SFLD" id="SFLDG00002">
    <property type="entry name" value="C1.7:_P-type_atpase_like"/>
    <property type="match status" value="1"/>
</dbReference>
<dbReference type="eggNOG" id="KOG0203">
    <property type="taxonomic scope" value="Eukaryota"/>
</dbReference>
<comment type="similarity">
    <text evidence="2 16">Belongs to the cation transport ATPase (P-type) (TC 3.A.3) family. Type IIC subfamily.</text>
</comment>
<evidence type="ECO:0000256" key="15">
    <source>
        <dbReference type="ARBA" id="ARBA00038795"/>
    </source>
</evidence>
<keyword evidence="12 16" id="KW-0406">Ion transport</keyword>
<dbReference type="Proteomes" id="UP000095284">
    <property type="component" value="Unplaced"/>
</dbReference>
<dbReference type="NCBIfam" id="TIGR01494">
    <property type="entry name" value="ATPase_P-type"/>
    <property type="match status" value="2"/>
</dbReference>
<dbReference type="GO" id="GO:0005391">
    <property type="term" value="F:P-type sodium:potassium-exchanging transporter activity"/>
    <property type="evidence" value="ECO:0007669"/>
    <property type="project" value="TreeGrafter"/>
</dbReference>
<dbReference type="Gene3D" id="3.40.50.1000">
    <property type="entry name" value="HAD superfamily/HAD-like"/>
    <property type="match status" value="1"/>
</dbReference>
<keyword evidence="4 16" id="KW-0633">Potassium transport</keyword>
<feature type="transmembrane region" description="Helical" evidence="16">
    <location>
        <begin position="984"/>
        <end position="1006"/>
    </location>
</feature>
<evidence type="ECO:0000256" key="3">
    <source>
        <dbReference type="ARBA" id="ARBA00022448"/>
    </source>
</evidence>
<dbReference type="NCBIfam" id="TIGR01106">
    <property type="entry name" value="ATPase-IIC_X-K"/>
    <property type="match status" value="1"/>
</dbReference>
<keyword evidence="11 16" id="KW-1133">Transmembrane helix</keyword>
<evidence type="ECO:0000256" key="6">
    <source>
        <dbReference type="ARBA" id="ARBA00022692"/>
    </source>
</evidence>
<feature type="transmembrane region" description="Helical" evidence="16">
    <location>
        <begin position="835"/>
        <end position="859"/>
    </location>
</feature>
<keyword evidence="7 16" id="KW-0547">Nucleotide-binding</keyword>
<evidence type="ECO:0000313" key="18">
    <source>
        <dbReference type="Proteomes" id="UP000095284"/>
    </source>
</evidence>
<dbReference type="GO" id="GO:0006883">
    <property type="term" value="P:intracellular sodium ion homeostasis"/>
    <property type="evidence" value="ECO:0007669"/>
    <property type="project" value="TreeGrafter"/>
</dbReference>
<dbReference type="PROSITE" id="PS00154">
    <property type="entry name" value="ATPASE_E1_E2"/>
    <property type="match status" value="1"/>
</dbReference>
<keyword evidence="8 16" id="KW-0067">ATP-binding</keyword>
<evidence type="ECO:0000256" key="16">
    <source>
        <dbReference type="RuleBase" id="RU362084"/>
    </source>
</evidence>
<evidence type="ECO:0000256" key="9">
    <source>
        <dbReference type="ARBA" id="ARBA00022958"/>
    </source>
</evidence>
<dbReference type="SFLD" id="SFLDS00003">
    <property type="entry name" value="Haloacid_Dehalogenase"/>
    <property type="match status" value="1"/>
</dbReference>